<dbReference type="Proteomes" id="UP001194468">
    <property type="component" value="Unassembled WGS sequence"/>
</dbReference>
<dbReference type="PANTHER" id="PTHR11271">
    <property type="entry name" value="GUANINE DEAMINASE"/>
    <property type="match status" value="1"/>
</dbReference>
<dbReference type="Gene3D" id="3.20.20.140">
    <property type="entry name" value="Metal-dependent hydrolases"/>
    <property type="match status" value="1"/>
</dbReference>
<dbReference type="InterPro" id="IPR006680">
    <property type="entry name" value="Amidohydro-rel"/>
</dbReference>
<dbReference type="InterPro" id="IPR011059">
    <property type="entry name" value="Metal-dep_hydrolase_composite"/>
</dbReference>
<feature type="domain" description="Amidohydrolase-related" evidence="6">
    <location>
        <begin position="72"/>
        <end position="357"/>
    </location>
</feature>
<dbReference type="EMBL" id="WHUW01000001">
    <property type="protein sequence ID" value="KAF8452357.1"/>
    <property type="molecule type" value="Genomic_DNA"/>
</dbReference>
<dbReference type="GO" id="GO:0008892">
    <property type="term" value="F:guanine deaminase activity"/>
    <property type="evidence" value="ECO:0007669"/>
    <property type="project" value="TreeGrafter"/>
</dbReference>
<proteinExistence type="predicted"/>
<keyword evidence="8" id="KW-1185">Reference proteome</keyword>
<keyword evidence="3" id="KW-0378">Hydrolase</keyword>
<dbReference type="InterPro" id="IPR051607">
    <property type="entry name" value="Metallo-dep_hydrolases"/>
</dbReference>
<evidence type="ECO:0000256" key="4">
    <source>
        <dbReference type="ARBA" id="ARBA00022833"/>
    </source>
</evidence>
<dbReference type="SUPFAM" id="SSF51556">
    <property type="entry name" value="Metallo-dependent hydrolases"/>
    <property type="match status" value="1"/>
</dbReference>
<feature type="region of interest" description="Disordered" evidence="5">
    <location>
        <begin position="374"/>
        <end position="435"/>
    </location>
</feature>
<accession>A0AAD4C8S0</accession>
<keyword evidence="2" id="KW-0479">Metal-binding</keyword>
<evidence type="ECO:0000256" key="1">
    <source>
        <dbReference type="ARBA" id="ARBA00001947"/>
    </source>
</evidence>
<dbReference type="GO" id="GO:0046098">
    <property type="term" value="P:guanine metabolic process"/>
    <property type="evidence" value="ECO:0007669"/>
    <property type="project" value="TreeGrafter"/>
</dbReference>
<gene>
    <name evidence="7" type="ORF">L210DRAFT_3638902</name>
</gene>
<dbReference type="Pfam" id="PF01979">
    <property type="entry name" value="Amidohydro_1"/>
    <property type="match status" value="2"/>
</dbReference>
<keyword evidence="4" id="KW-0862">Zinc</keyword>
<reference evidence="7" key="1">
    <citation type="submission" date="2019-10" db="EMBL/GenBank/DDBJ databases">
        <authorList>
            <consortium name="DOE Joint Genome Institute"/>
            <person name="Kuo A."/>
            <person name="Miyauchi S."/>
            <person name="Kiss E."/>
            <person name="Drula E."/>
            <person name="Kohler A."/>
            <person name="Sanchez-Garcia M."/>
            <person name="Andreopoulos B."/>
            <person name="Barry K.W."/>
            <person name="Bonito G."/>
            <person name="Buee M."/>
            <person name="Carver A."/>
            <person name="Chen C."/>
            <person name="Cichocki N."/>
            <person name="Clum A."/>
            <person name="Culley D."/>
            <person name="Crous P.W."/>
            <person name="Fauchery L."/>
            <person name="Girlanda M."/>
            <person name="Hayes R."/>
            <person name="Keri Z."/>
            <person name="LaButti K."/>
            <person name="Lipzen A."/>
            <person name="Lombard V."/>
            <person name="Magnuson J."/>
            <person name="Maillard F."/>
            <person name="Morin E."/>
            <person name="Murat C."/>
            <person name="Nolan M."/>
            <person name="Ohm R."/>
            <person name="Pangilinan J."/>
            <person name="Pereira M."/>
            <person name="Perotto S."/>
            <person name="Peter M."/>
            <person name="Riley R."/>
            <person name="Sitrit Y."/>
            <person name="Stielow B."/>
            <person name="Szollosi G."/>
            <person name="Zifcakova L."/>
            <person name="Stursova M."/>
            <person name="Spatafora J.W."/>
            <person name="Tedersoo L."/>
            <person name="Vaario L.-M."/>
            <person name="Yamada A."/>
            <person name="Yan M."/>
            <person name="Wang P."/>
            <person name="Xu J."/>
            <person name="Bruns T."/>
            <person name="Baldrian P."/>
            <person name="Vilgalys R."/>
            <person name="Henrissat B."/>
            <person name="Grigoriev I.V."/>
            <person name="Hibbett D."/>
            <person name="Nagy L.G."/>
            <person name="Martin F.M."/>
        </authorList>
    </citation>
    <scope>NUCLEOTIDE SEQUENCE</scope>
    <source>
        <strain evidence="7">BED1</strain>
    </source>
</reference>
<dbReference type="InterPro" id="IPR032466">
    <property type="entry name" value="Metal_Hydrolase"/>
</dbReference>
<comment type="cofactor">
    <cofactor evidence="1">
        <name>Zn(2+)</name>
        <dbReference type="ChEBI" id="CHEBI:29105"/>
    </cofactor>
</comment>
<evidence type="ECO:0000313" key="7">
    <source>
        <dbReference type="EMBL" id="KAF8452357.1"/>
    </source>
</evidence>
<feature type="domain" description="Amidohydrolase-related" evidence="6">
    <location>
        <begin position="437"/>
        <end position="531"/>
    </location>
</feature>
<protein>
    <recommendedName>
        <fullName evidence="6">Amidohydrolase-related domain-containing protein</fullName>
    </recommendedName>
</protein>
<evidence type="ECO:0000256" key="5">
    <source>
        <dbReference type="SAM" id="MobiDB-lite"/>
    </source>
</evidence>
<dbReference type="Gene3D" id="2.30.40.10">
    <property type="entry name" value="Urease, subunit C, domain 1"/>
    <property type="match status" value="1"/>
</dbReference>
<dbReference type="SUPFAM" id="SSF51338">
    <property type="entry name" value="Composite domain of metallo-dependent hydrolases"/>
    <property type="match status" value="1"/>
</dbReference>
<name>A0AAD4C8S0_BOLED</name>
<evidence type="ECO:0000313" key="8">
    <source>
        <dbReference type="Proteomes" id="UP001194468"/>
    </source>
</evidence>
<feature type="compositionally biased region" description="Basic residues" evidence="5">
    <location>
        <begin position="415"/>
        <end position="427"/>
    </location>
</feature>
<evidence type="ECO:0000259" key="6">
    <source>
        <dbReference type="Pfam" id="PF01979"/>
    </source>
</evidence>
<dbReference type="AlphaFoldDB" id="A0AAD4C8S0"/>
<organism evidence="7 8">
    <name type="scientific">Boletus edulis BED1</name>
    <dbReference type="NCBI Taxonomy" id="1328754"/>
    <lineage>
        <taxon>Eukaryota</taxon>
        <taxon>Fungi</taxon>
        <taxon>Dikarya</taxon>
        <taxon>Basidiomycota</taxon>
        <taxon>Agaricomycotina</taxon>
        <taxon>Agaricomycetes</taxon>
        <taxon>Agaricomycetidae</taxon>
        <taxon>Boletales</taxon>
        <taxon>Boletineae</taxon>
        <taxon>Boletaceae</taxon>
        <taxon>Boletoideae</taxon>
        <taxon>Boletus</taxon>
    </lineage>
</organism>
<feature type="compositionally biased region" description="Basic residues" evidence="5">
    <location>
        <begin position="374"/>
        <end position="391"/>
    </location>
</feature>
<dbReference type="GO" id="GO:0005829">
    <property type="term" value="C:cytosol"/>
    <property type="evidence" value="ECO:0007669"/>
    <property type="project" value="TreeGrafter"/>
</dbReference>
<sequence length="549" mass="61268">MINIYYGPIVNPKTLRHYDALPQCLIAVGYDGNIIWVEDDIEASALYNTITARGLKDGEYNLVDFSKNPGEFIMPGLVDTHVHACQFPNLGIGGDYELLDWLFEYVFPTEAKFGDHKYAKRAYNDVIDRSIASGTTTSCYYSSLYLDTTILLADIIHEKGQRAFVGKCNMDWNCPGYYIERTPEDSLEDTKKLIKHILGLPLSRANEPLVHPIITPRFALSCSNKLLTELGKLAEQLPHVSIQTHISENRKEVEEAMRRFDAESYAAVYDRFGLLRNNTVLGHGVWLTEKEMKLIAKRGAGVAHCPTSNFYLSSGMAKVGLLLDHGVKVGLGTDVGGGYNPSILYTIQMASTASKMVAVQAKLDEERRQQRLAHKCCKYRKHGKRGKHGRHGKEDTSSDMDSDSNSNSEAESARHPNHHEGHHHQSKPCHGLPPFANQKLQTETLLYLATLGGADVCSLQDYIGSFEVGKAFDALHISLDDACGNPAVWGAGVDDKEKERTPKNLRTWLERFLFTGDNRNIRRVWVQGVVVGGADNHVHARVDRDENEG</sequence>
<evidence type="ECO:0000256" key="3">
    <source>
        <dbReference type="ARBA" id="ARBA00022801"/>
    </source>
</evidence>
<comment type="caution">
    <text evidence="7">The sequence shown here is derived from an EMBL/GenBank/DDBJ whole genome shotgun (WGS) entry which is preliminary data.</text>
</comment>
<evidence type="ECO:0000256" key="2">
    <source>
        <dbReference type="ARBA" id="ARBA00022723"/>
    </source>
</evidence>
<reference evidence="7" key="2">
    <citation type="journal article" date="2020" name="Nat. Commun.">
        <title>Large-scale genome sequencing of mycorrhizal fungi provides insights into the early evolution of symbiotic traits.</title>
        <authorList>
            <person name="Miyauchi S."/>
            <person name="Kiss E."/>
            <person name="Kuo A."/>
            <person name="Drula E."/>
            <person name="Kohler A."/>
            <person name="Sanchez-Garcia M."/>
            <person name="Morin E."/>
            <person name="Andreopoulos B."/>
            <person name="Barry K.W."/>
            <person name="Bonito G."/>
            <person name="Buee M."/>
            <person name="Carver A."/>
            <person name="Chen C."/>
            <person name="Cichocki N."/>
            <person name="Clum A."/>
            <person name="Culley D."/>
            <person name="Crous P.W."/>
            <person name="Fauchery L."/>
            <person name="Girlanda M."/>
            <person name="Hayes R.D."/>
            <person name="Keri Z."/>
            <person name="LaButti K."/>
            <person name="Lipzen A."/>
            <person name="Lombard V."/>
            <person name="Magnuson J."/>
            <person name="Maillard F."/>
            <person name="Murat C."/>
            <person name="Nolan M."/>
            <person name="Ohm R.A."/>
            <person name="Pangilinan J."/>
            <person name="Pereira M.F."/>
            <person name="Perotto S."/>
            <person name="Peter M."/>
            <person name="Pfister S."/>
            <person name="Riley R."/>
            <person name="Sitrit Y."/>
            <person name="Stielow J.B."/>
            <person name="Szollosi G."/>
            <person name="Zifcakova L."/>
            <person name="Stursova M."/>
            <person name="Spatafora J.W."/>
            <person name="Tedersoo L."/>
            <person name="Vaario L.M."/>
            <person name="Yamada A."/>
            <person name="Yan M."/>
            <person name="Wang P."/>
            <person name="Xu J."/>
            <person name="Bruns T."/>
            <person name="Baldrian P."/>
            <person name="Vilgalys R."/>
            <person name="Dunand C."/>
            <person name="Henrissat B."/>
            <person name="Grigoriev I.V."/>
            <person name="Hibbett D."/>
            <person name="Nagy L.G."/>
            <person name="Martin F.M."/>
        </authorList>
    </citation>
    <scope>NUCLEOTIDE SEQUENCE</scope>
    <source>
        <strain evidence="7">BED1</strain>
    </source>
</reference>
<dbReference type="PANTHER" id="PTHR11271:SF6">
    <property type="entry name" value="GUANINE DEAMINASE"/>
    <property type="match status" value="1"/>
</dbReference>
<dbReference type="GO" id="GO:0008270">
    <property type="term" value="F:zinc ion binding"/>
    <property type="evidence" value="ECO:0007669"/>
    <property type="project" value="TreeGrafter"/>
</dbReference>